<evidence type="ECO:0000313" key="6">
    <source>
        <dbReference type="Proteomes" id="UP001163046"/>
    </source>
</evidence>
<dbReference type="Pfam" id="PF00008">
    <property type="entry name" value="EGF"/>
    <property type="match status" value="1"/>
</dbReference>
<evidence type="ECO:0000256" key="2">
    <source>
        <dbReference type="SAM" id="SignalP"/>
    </source>
</evidence>
<feature type="domain" description="Apple" evidence="4">
    <location>
        <begin position="31"/>
        <end position="114"/>
    </location>
</feature>
<organism evidence="5 6">
    <name type="scientific">Desmophyllum pertusum</name>
    <dbReference type="NCBI Taxonomy" id="174260"/>
    <lineage>
        <taxon>Eukaryota</taxon>
        <taxon>Metazoa</taxon>
        <taxon>Cnidaria</taxon>
        <taxon>Anthozoa</taxon>
        <taxon>Hexacorallia</taxon>
        <taxon>Scleractinia</taxon>
        <taxon>Caryophylliina</taxon>
        <taxon>Caryophylliidae</taxon>
        <taxon>Desmophyllum</taxon>
    </lineage>
</organism>
<comment type="caution">
    <text evidence="1">Lacks conserved residue(s) required for the propagation of feature annotation.</text>
</comment>
<protein>
    <submittedName>
        <fullName evidence="5">Uncharacterized protein</fullName>
    </submittedName>
</protein>
<keyword evidence="6" id="KW-1185">Reference proteome</keyword>
<dbReference type="PROSITE" id="PS51257">
    <property type="entry name" value="PROKAR_LIPOPROTEIN"/>
    <property type="match status" value="1"/>
</dbReference>
<dbReference type="InterPro" id="IPR003609">
    <property type="entry name" value="Pan_app"/>
</dbReference>
<dbReference type="AlphaFoldDB" id="A0A9X0CK14"/>
<dbReference type="InterPro" id="IPR000742">
    <property type="entry name" value="EGF"/>
</dbReference>
<reference evidence="5" key="1">
    <citation type="submission" date="2023-01" db="EMBL/GenBank/DDBJ databases">
        <title>Genome assembly of the deep-sea coral Lophelia pertusa.</title>
        <authorList>
            <person name="Herrera S."/>
            <person name="Cordes E."/>
        </authorList>
    </citation>
    <scope>NUCLEOTIDE SEQUENCE</scope>
    <source>
        <strain evidence="5">USNM1676648</strain>
        <tissue evidence="5">Polyp</tissue>
    </source>
</reference>
<keyword evidence="2" id="KW-0732">Signal</keyword>
<dbReference type="EMBL" id="MU827348">
    <property type="protein sequence ID" value="KAJ7352759.1"/>
    <property type="molecule type" value="Genomic_DNA"/>
</dbReference>
<dbReference type="PROSITE" id="PS01186">
    <property type="entry name" value="EGF_2"/>
    <property type="match status" value="1"/>
</dbReference>
<evidence type="ECO:0000259" key="4">
    <source>
        <dbReference type="PROSITE" id="PS50948"/>
    </source>
</evidence>
<dbReference type="SUPFAM" id="SSF57414">
    <property type="entry name" value="Hairpin loop containing domain-like"/>
    <property type="match status" value="1"/>
</dbReference>
<accession>A0A9X0CK14</accession>
<dbReference type="Gene3D" id="2.10.25.10">
    <property type="entry name" value="Laminin"/>
    <property type="match status" value="1"/>
</dbReference>
<evidence type="ECO:0000313" key="5">
    <source>
        <dbReference type="EMBL" id="KAJ7352759.1"/>
    </source>
</evidence>
<feature type="signal peptide" evidence="2">
    <location>
        <begin position="1"/>
        <end position="24"/>
    </location>
</feature>
<dbReference type="SUPFAM" id="SSF57196">
    <property type="entry name" value="EGF/Laminin"/>
    <property type="match status" value="1"/>
</dbReference>
<gene>
    <name evidence="5" type="ORF">OS493_034110</name>
</gene>
<sequence length="388" mass="44347">MGTTKFILLVLIFITENNLMLTTAGSCDGTCEQSKLSRGHHETGIRNRALLGHSFINFTLPRIYDCHMKCFEEKCKCQAFQILGNRCELLDEDRFSAPDDFVNEAEYAYFDMSREYVHQDSACSGQSCSNQCCSQNPCLHGGTCTELCKHAKHKFNCSCAMGYFGKFCQKRQATSCKEHLEKYTRAESGVYSIFDPIKNFIYEAFCDFNDKNGFVWTLFESFSLANKNEFAVKPFYVDYPVNENAFDWNKFRLSFSRMKMISSNSTHVRATCNFNTAGLNYTDYLRAKITDIDVIRLKIDGCKKYEYINIRGYSCGQCTAHFAQIDIWHAHVDSYYGSQKGCQLTSPLTGAVRNPGGEDNFGFYQTVNPVHRCSSSLNSTTQWWFGEN</sequence>
<dbReference type="Proteomes" id="UP001163046">
    <property type="component" value="Unassembled WGS sequence"/>
</dbReference>
<evidence type="ECO:0000259" key="3">
    <source>
        <dbReference type="PROSITE" id="PS50026"/>
    </source>
</evidence>
<feature type="domain" description="EGF-like" evidence="3">
    <location>
        <begin position="133"/>
        <end position="169"/>
    </location>
</feature>
<dbReference type="PROSITE" id="PS50026">
    <property type="entry name" value="EGF_3"/>
    <property type="match status" value="1"/>
</dbReference>
<keyword evidence="1" id="KW-0245">EGF-like domain</keyword>
<evidence type="ECO:0000256" key="1">
    <source>
        <dbReference type="PROSITE-ProRule" id="PRU00076"/>
    </source>
</evidence>
<proteinExistence type="predicted"/>
<name>A0A9X0CK14_9CNID</name>
<comment type="caution">
    <text evidence="5">The sequence shown here is derived from an EMBL/GenBank/DDBJ whole genome shotgun (WGS) entry which is preliminary data.</text>
</comment>
<dbReference type="PROSITE" id="PS50948">
    <property type="entry name" value="PAN"/>
    <property type="match status" value="1"/>
</dbReference>
<dbReference type="OrthoDB" id="5948688at2759"/>
<feature type="disulfide bond" evidence="1">
    <location>
        <begin position="159"/>
        <end position="168"/>
    </location>
</feature>
<dbReference type="PROSITE" id="PS00022">
    <property type="entry name" value="EGF_1"/>
    <property type="match status" value="1"/>
</dbReference>
<dbReference type="CDD" id="cd00054">
    <property type="entry name" value="EGF_CA"/>
    <property type="match status" value="1"/>
</dbReference>
<feature type="chain" id="PRO_5040917097" evidence="2">
    <location>
        <begin position="25"/>
        <end position="388"/>
    </location>
</feature>
<keyword evidence="1" id="KW-1015">Disulfide bond</keyword>